<dbReference type="InterPro" id="IPR036779">
    <property type="entry name" value="LysM_dom_sf"/>
</dbReference>
<dbReference type="EMBL" id="CP045273">
    <property type="protein sequence ID" value="QJX80727.1"/>
    <property type="molecule type" value="Genomic_DNA"/>
</dbReference>
<organism evidence="6 7">
    <name type="scientific">Priestia megaterium</name>
    <name type="common">Bacillus megaterium</name>
    <dbReference type="NCBI Taxonomy" id="1404"/>
    <lineage>
        <taxon>Bacteria</taxon>
        <taxon>Bacillati</taxon>
        <taxon>Bacillota</taxon>
        <taxon>Bacilli</taxon>
        <taxon>Bacillales</taxon>
        <taxon>Bacillaceae</taxon>
        <taxon>Priestia</taxon>
    </lineage>
</organism>
<evidence type="ECO:0000256" key="2">
    <source>
        <dbReference type="SAM" id="SignalP"/>
    </source>
</evidence>
<feature type="chain" id="PRO_5038929059" evidence="2">
    <location>
        <begin position="23"/>
        <end position="858"/>
    </location>
</feature>
<keyword evidence="1" id="KW-0728">SH3 domain</keyword>
<evidence type="ECO:0000259" key="4">
    <source>
        <dbReference type="PROSITE" id="PS51781"/>
    </source>
</evidence>
<dbReference type="InterPro" id="IPR013693">
    <property type="entry name" value="SpoIID/LytB_N"/>
</dbReference>
<evidence type="ECO:0000259" key="5">
    <source>
        <dbReference type="PROSITE" id="PS51782"/>
    </source>
</evidence>
<dbReference type="PROSITE" id="PS51781">
    <property type="entry name" value="SH3B"/>
    <property type="match status" value="1"/>
</dbReference>
<evidence type="ECO:0000256" key="1">
    <source>
        <dbReference type="ARBA" id="ARBA00022443"/>
    </source>
</evidence>
<name>A0A6M6E844_PRIMG</name>
<dbReference type="SMART" id="SM00257">
    <property type="entry name" value="LysM"/>
    <property type="match status" value="1"/>
</dbReference>
<dbReference type="Gene3D" id="2.30.30.40">
    <property type="entry name" value="SH3 Domains"/>
    <property type="match status" value="1"/>
</dbReference>
<feature type="domain" description="LysM" evidence="5">
    <location>
        <begin position="814"/>
        <end position="857"/>
    </location>
</feature>
<dbReference type="Gene3D" id="3.10.350.10">
    <property type="entry name" value="LysM domain"/>
    <property type="match status" value="1"/>
</dbReference>
<dbReference type="InterPro" id="IPR001452">
    <property type="entry name" value="SH3_domain"/>
</dbReference>
<dbReference type="InterPro" id="IPR013486">
    <property type="entry name" value="SpoIID/LytB"/>
</dbReference>
<dbReference type="InterPro" id="IPR018392">
    <property type="entry name" value="LysM"/>
</dbReference>
<dbReference type="PANTHER" id="PTHR33734:SF22">
    <property type="entry name" value="MEMBRANE-BOUND LYTIC MUREIN TRANSGLYCOSYLASE D"/>
    <property type="match status" value="1"/>
</dbReference>
<proteinExistence type="predicted"/>
<feature type="signal peptide" evidence="2">
    <location>
        <begin position="1"/>
        <end position="22"/>
    </location>
</feature>
<dbReference type="InterPro" id="IPR003646">
    <property type="entry name" value="SH3-like_bac-type"/>
</dbReference>
<dbReference type="PANTHER" id="PTHR33734">
    <property type="entry name" value="LYSM DOMAIN-CONTAINING GPI-ANCHORED PROTEIN 2"/>
    <property type="match status" value="1"/>
</dbReference>
<dbReference type="PROSITE" id="PS51782">
    <property type="entry name" value="LYSM"/>
    <property type="match status" value="1"/>
</dbReference>
<sequence>MRKSTTYAISMALSISLLAPYAATVKASSYTDPLYGSPISVRLGYSAFQKPSYSFTISGTYSVKEKNDITLTNGTYTVRNNASKIEILKDTDVLYSGSQITLFPVDYDREHTIQLGSYKFLGNMTFRPSGNNVLPVNTLEQEDYLLGVVSSEMSDGWGSTGMEALKAQAITARTYSNGDIGDEIDNGQSYQVYNGYNESYANVQNAVDSTRKQVITYNGSSINTNAVFSSSNGGTMLSKVNSWGTASWNDIPYLVRNTDPFDARSATANTNWQFTLDKSQISLSGLDLKKPEAWWNSIQEKTADSSKIAGLKNFIKKYQTEYKNYDLKVLSIDELKFTDHNDLISNDTQLNGTVKISYIAYNPTTNTYVKNTDGTIKVLTFSKSTRTYDYYLSGAFGSSVLKSPNIKSSSSTSTQYVITGGGWGHGIGLSQWGAYQRAKEGQKAADIIAFYYPGTKLTSAQPTSNSEEAVYATANEPINLRSSASWSGSVITVIQTGETVEVLDVSSDWYKVSYKSKEGYVNKNYVTTKENTPETTAPTVDPEVTLLSTTNDQDTFYGEYSIAQKSDVSVRLTGPNGYNKLTFLATLNAGKYSFGGPISQAPAGNYTVTITVTLNGKSVVKTANFVKKSAPTVTISGVSATDTTFSGQLNVDQKSKVSVYLSGPNVQKFIYYNDALVGNQPFGGYIPPNFANGLYQIKIVAENENGTTTTTKEFNIHRGIPTQIALKSFTFTNGTYYGTYQIDQESLVAVTLKGPNGLQRLTYYQTIQPGTYAYAGNISSFPKGNYSVVITAKNKQNINSSTVTNFNFGQVAAKTYTVKSGDTLYAVSRKVNVSVNSLMSLNGLKTTSLRVGQVLKIS</sequence>
<gene>
    <name evidence="6" type="ORF">FDZ14_32060</name>
</gene>
<dbReference type="Pfam" id="PF01476">
    <property type="entry name" value="LysM"/>
    <property type="match status" value="1"/>
</dbReference>
<dbReference type="Pfam" id="PF08239">
    <property type="entry name" value="SH3_3"/>
    <property type="match status" value="1"/>
</dbReference>
<accession>A0A6M6E844</accession>
<geneLocation type="plasmid" evidence="7">
    <name>pfdu301a</name>
</geneLocation>
<keyword evidence="2" id="KW-0732">Signal</keyword>
<dbReference type="SMART" id="SM00287">
    <property type="entry name" value="SH3b"/>
    <property type="match status" value="1"/>
</dbReference>
<dbReference type="SUPFAM" id="SSF54106">
    <property type="entry name" value="LysM domain"/>
    <property type="match status" value="1"/>
</dbReference>
<dbReference type="Proteomes" id="UP000501076">
    <property type="component" value="Plasmid pFDU301A"/>
</dbReference>
<dbReference type="GO" id="GO:0008932">
    <property type="term" value="F:lytic endotransglycosylase activity"/>
    <property type="evidence" value="ECO:0007669"/>
    <property type="project" value="TreeGrafter"/>
</dbReference>
<protein>
    <submittedName>
        <fullName evidence="6">SpoIID/LytB domain-containing protein</fullName>
    </submittedName>
</protein>
<evidence type="ECO:0000259" key="3">
    <source>
        <dbReference type="PROSITE" id="PS50002"/>
    </source>
</evidence>
<dbReference type="PROSITE" id="PS50002">
    <property type="entry name" value="SH3"/>
    <property type="match status" value="1"/>
</dbReference>
<feature type="domain" description="SH3b" evidence="4">
    <location>
        <begin position="467"/>
        <end position="530"/>
    </location>
</feature>
<evidence type="ECO:0000313" key="7">
    <source>
        <dbReference type="Proteomes" id="UP000501076"/>
    </source>
</evidence>
<dbReference type="InterPro" id="IPR036028">
    <property type="entry name" value="SH3-like_dom_sf"/>
</dbReference>
<evidence type="ECO:0000313" key="6">
    <source>
        <dbReference type="EMBL" id="QJX80727.1"/>
    </source>
</evidence>
<feature type="domain" description="SH3" evidence="3">
    <location>
        <begin position="467"/>
        <end position="531"/>
    </location>
</feature>
<dbReference type="RefSeq" id="WP_171778724.1">
    <property type="nucleotide sequence ID" value="NZ_CP045273.1"/>
</dbReference>
<dbReference type="SUPFAM" id="SSF50044">
    <property type="entry name" value="SH3-domain"/>
    <property type="match status" value="1"/>
</dbReference>
<dbReference type="GO" id="GO:0030435">
    <property type="term" value="P:sporulation resulting in formation of a cellular spore"/>
    <property type="evidence" value="ECO:0007669"/>
    <property type="project" value="InterPro"/>
</dbReference>
<dbReference type="AlphaFoldDB" id="A0A6M6E844"/>
<keyword evidence="6" id="KW-0614">Plasmid</keyword>
<dbReference type="Pfam" id="PF08486">
    <property type="entry name" value="SpoIID"/>
    <property type="match status" value="1"/>
</dbReference>
<dbReference type="NCBIfam" id="TIGR02669">
    <property type="entry name" value="SpoIID_LytB"/>
    <property type="match status" value="1"/>
</dbReference>
<reference evidence="6 7" key="1">
    <citation type="submission" date="2019-10" db="EMBL/GenBank/DDBJ databases">
        <title>Complete genome sequences for adaption low water activity.</title>
        <authorList>
            <person name="Zhao L."/>
            <person name="Zhong J."/>
        </authorList>
    </citation>
    <scope>NUCLEOTIDE SEQUENCE [LARGE SCALE GENOMIC DNA]</scope>
    <source>
        <strain evidence="6 7">FDU301</strain>
        <plasmid evidence="7">pfdu301a</plasmid>
    </source>
</reference>
<dbReference type="CDD" id="cd00118">
    <property type="entry name" value="LysM"/>
    <property type="match status" value="1"/>
</dbReference>